<dbReference type="KEGG" id="ccot:CCAX7_35760"/>
<name>A0A402D613_9BACT</name>
<protein>
    <submittedName>
        <fullName evidence="1">Uncharacterized protein</fullName>
    </submittedName>
</protein>
<dbReference type="EMBL" id="AP025739">
    <property type="protein sequence ID" value="BDI31525.1"/>
    <property type="molecule type" value="Genomic_DNA"/>
</dbReference>
<keyword evidence="2" id="KW-1185">Reference proteome</keyword>
<evidence type="ECO:0000313" key="2">
    <source>
        <dbReference type="Proteomes" id="UP000287394"/>
    </source>
</evidence>
<dbReference type="Proteomes" id="UP000287394">
    <property type="component" value="Chromosome"/>
</dbReference>
<accession>A0A402D613</accession>
<sequence length="185" mass="20442">MTTPTSREISGANLVAIHDPSECLRWLLEKGADAPIGFSSPTVWAVVQCGDTLAWGQYGQAQWRWTSELDSEVRAPAIANLFEARVFSREREALIWRRDDGKFAGRTVTDATISDALLAPIDEEWLFEGKVSGSQGDLFVSRKLLGGNVSVTPQGRGVCIRHYVEADLNTGLLHIALSRFLELLR</sequence>
<dbReference type="RefSeq" id="WP_125206379.1">
    <property type="nucleotide sequence ID" value="NZ_AP025739.1"/>
</dbReference>
<evidence type="ECO:0000313" key="1">
    <source>
        <dbReference type="EMBL" id="BDI31525.1"/>
    </source>
</evidence>
<dbReference type="InterPro" id="IPR023815">
    <property type="entry name" value="CRISPR-assoc_Csx19"/>
</dbReference>
<reference evidence="1 2" key="1">
    <citation type="journal article" date="2019" name="Int. J. Syst. Evol. Microbiol.">
        <title>Capsulimonas corticalis gen. nov., sp. nov., an aerobic capsulated bacterium, of a novel bacterial order, Capsulimonadales ord. nov., of the class Armatimonadia of the phylum Armatimonadetes.</title>
        <authorList>
            <person name="Li J."/>
            <person name="Kudo C."/>
            <person name="Tonouchi A."/>
        </authorList>
    </citation>
    <scope>NUCLEOTIDE SEQUENCE [LARGE SCALE GENOMIC DNA]</scope>
    <source>
        <strain evidence="1 2">AX-7</strain>
    </source>
</reference>
<proteinExistence type="predicted"/>
<organism evidence="1 2">
    <name type="scientific">Capsulimonas corticalis</name>
    <dbReference type="NCBI Taxonomy" id="2219043"/>
    <lineage>
        <taxon>Bacteria</taxon>
        <taxon>Bacillati</taxon>
        <taxon>Armatimonadota</taxon>
        <taxon>Armatimonadia</taxon>
        <taxon>Capsulimonadales</taxon>
        <taxon>Capsulimonadaceae</taxon>
        <taxon>Capsulimonas</taxon>
    </lineage>
</organism>
<gene>
    <name evidence="1" type="ORF">CCAX7_35760</name>
</gene>
<dbReference type="NCBIfam" id="TIGR03984">
    <property type="entry name" value="CRISPR-associated protein Csx19"/>
    <property type="match status" value="1"/>
</dbReference>
<dbReference type="AlphaFoldDB" id="A0A402D613"/>
<dbReference type="OrthoDB" id="5510326at2"/>